<dbReference type="Pfam" id="PF14543">
    <property type="entry name" value="TAXi_N"/>
    <property type="match status" value="1"/>
</dbReference>
<dbReference type="EMBL" id="JALJOQ010000027">
    <property type="protein sequence ID" value="KAK9808090.1"/>
    <property type="molecule type" value="Genomic_DNA"/>
</dbReference>
<dbReference type="GO" id="GO:0006508">
    <property type="term" value="P:proteolysis"/>
    <property type="evidence" value="ECO:0007669"/>
    <property type="project" value="UniProtKB-KW"/>
</dbReference>
<dbReference type="Proteomes" id="UP001465755">
    <property type="component" value="Unassembled WGS sequence"/>
</dbReference>
<proteinExistence type="inferred from homology"/>
<keyword evidence="9" id="KW-1185">Reference proteome</keyword>
<organism evidence="8 9">
    <name type="scientific">Symbiochloris irregularis</name>
    <dbReference type="NCBI Taxonomy" id="706552"/>
    <lineage>
        <taxon>Eukaryota</taxon>
        <taxon>Viridiplantae</taxon>
        <taxon>Chlorophyta</taxon>
        <taxon>core chlorophytes</taxon>
        <taxon>Trebouxiophyceae</taxon>
        <taxon>Trebouxiales</taxon>
        <taxon>Trebouxiaceae</taxon>
        <taxon>Symbiochloris</taxon>
    </lineage>
</organism>
<evidence type="ECO:0000313" key="9">
    <source>
        <dbReference type="Proteomes" id="UP001465755"/>
    </source>
</evidence>
<evidence type="ECO:0000256" key="2">
    <source>
        <dbReference type="ARBA" id="ARBA00022750"/>
    </source>
</evidence>
<comment type="similarity">
    <text evidence="1 6">Belongs to the peptidase A1 family.</text>
</comment>
<evidence type="ECO:0000256" key="4">
    <source>
        <dbReference type="ARBA" id="ARBA00023180"/>
    </source>
</evidence>
<dbReference type="SUPFAM" id="SSF50630">
    <property type="entry name" value="Acid proteases"/>
    <property type="match status" value="1"/>
</dbReference>
<dbReference type="InterPro" id="IPR001461">
    <property type="entry name" value="Aspartic_peptidase_A1"/>
</dbReference>
<dbReference type="InterPro" id="IPR001969">
    <property type="entry name" value="Aspartic_peptidase_AS"/>
</dbReference>
<accession>A0AAW1PE24</accession>
<dbReference type="Pfam" id="PF14541">
    <property type="entry name" value="TAXi_C"/>
    <property type="match status" value="1"/>
</dbReference>
<dbReference type="GO" id="GO:0004190">
    <property type="term" value="F:aspartic-type endopeptidase activity"/>
    <property type="evidence" value="ECO:0007669"/>
    <property type="project" value="UniProtKB-KW"/>
</dbReference>
<dbReference type="PANTHER" id="PTHR13683">
    <property type="entry name" value="ASPARTYL PROTEASES"/>
    <property type="match status" value="1"/>
</dbReference>
<dbReference type="CDD" id="cd05476">
    <property type="entry name" value="pepsin_A_like_plant"/>
    <property type="match status" value="1"/>
</dbReference>
<dbReference type="InterPro" id="IPR032861">
    <property type="entry name" value="TAXi_N"/>
</dbReference>
<keyword evidence="4" id="KW-0325">Glycoprotein</keyword>
<dbReference type="AlphaFoldDB" id="A0AAW1PE24"/>
<dbReference type="PANTHER" id="PTHR13683:SF817">
    <property type="entry name" value="OS07G0592200 PROTEIN"/>
    <property type="match status" value="1"/>
</dbReference>
<evidence type="ECO:0000313" key="8">
    <source>
        <dbReference type="EMBL" id="KAK9808090.1"/>
    </source>
</evidence>
<dbReference type="InterPro" id="IPR034161">
    <property type="entry name" value="Pepsin-like_plant"/>
</dbReference>
<dbReference type="Gene3D" id="2.40.70.10">
    <property type="entry name" value="Acid Proteases"/>
    <property type="match status" value="2"/>
</dbReference>
<sequence>MLITSFRDYGYFYATLRLGTPPREFAVIVDTGSTITYVPCASCGAKCGPHHKDAAFDPAASSTAKPVACDSNQCSCGRPACGCSQQQECTYQRNYAEQSSSTGILMLDDLELGESSVPLVFGCETSESGEIFNQEADGILGLGNSEISLVNQLAGNKDIEDVFSLCFGSVEGDGALLLGDVDLDPWGINLTHTPLLPSAAHPHYYCVGLEGIAVGDRWIDVPPALYQEGYGSVLDSGTTFTYLPSEVFRIFVAEVTEYALGKGLKEVNGPDAKFKDVCFGGAPTVDKAAELEEVFPVMRLKLAGAVDLRLGPLTYLFMHAAEAGAYCLGVFDNGASGTLLGGITFRNTLVQYDRRSGRVGFGAAPCQAIGLNHRPCHASGVLDQWKCTRQDV</sequence>
<dbReference type="InterPro" id="IPR033121">
    <property type="entry name" value="PEPTIDASE_A1"/>
</dbReference>
<gene>
    <name evidence="8" type="ORF">WJX73_004596</name>
</gene>
<dbReference type="PROSITE" id="PS00141">
    <property type="entry name" value="ASP_PROTEASE"/>
    <property type="match status" value="1"/>
</dbReference>
<evidence type="ECO:0000256" key="6">
    <source>
        <dbReference type="RuleBase" id="RU000454"/>
    </source>
</evidence>
<protein>
    <recommendedName>
        <fullName evidence="7">Peptidase A1 domain-containing protein</fullName>
    </recommendedName>
</protein>
<evidence type="ECO:0000256" key="1">
    <source>
        <dbReference type="ARBA" id="ARBA00007447"/>
    </source>
</evidence>
<evidence type="ECO:0000256" key="5">
    <source>
        <dbReference type="PIRSR" id="PIRSR601461-1"/>
    </source>
</evidence>
<feature type="domain" description="Peptidase A1" evidence="7">
    <location>
        <begin position="12"/>
        <end position="362"/>
    </location>
</feature>
<dbReference type="InterPro" id="IPR021109">
    <property type="entry name" value="Peptidase_aspartic_dom_sf"/>
</dbReference>
<feature type="active site" evidence="5">
    <location>
        <position position="30"/>
    </location>
</feature>
<evidence type="ECO:0000256" key="3">
    <source>
        <dbReference type="ARBA" id="ARBA00022801"/>
    </source>
</evidence>
<keyword evidence="2 6" id="KW-0064">Aspartyl protease</keyword>
<dbReference type="InterPro" id="IPR032799">
    <property type="entry name" value="TAXi_C"/>
</dbReference>
<name>A0AAW1PE24_9CHLO</name>
<reference evidence="8 9" key="1">
    <citation type="journal article" date="2024" name="Nat. Commun.">
        <title>Phylogenomics reveals the evolutionary origins of lichenization in chlorophyte algae.</title>
        <authorList>
            <person name="Puginier C."/>
            <person name="Libourel C."/>
            <person name="Otte J."/>
            <person name="Skaloud P."/>
            <person name="Haon M."/>
            <person name="Grisel S."/>
            <person name="Petersen M."/>
            <person name="Berrin J.G."/>
            <person name="Delaux P.M."/>
            <person name="Dal Grande F."/>
            <person name="Keller J."/>
        </authorList>
    </citation>
    <scope>NUCLEOTIDE SEQUENCE [LARGE SCALE GENOMIC DNA]</scope>
    <source>
        <strain evidence="8 9">SAG 2036</strain>
    </source>
</reference>
<keyword evidence="3 6" id="KW-0378">Hydrolase</keyword>
<evidence type="ECO:0000259" key="7">
    <source>
        <dbReference type="PROSITE" id="PS51767"/>
    </source>
</evidence>
<keyword evidence="6" id="KW-0645">Protease</keyword>
<comment type="caution">
    <text evidence="8">The sequence shown here is derived from an EMBL/GenBank/DDBJ whole genome shotgun (WGS) entry which is preliminary data.</text>
</comment>
<dbReference type="PROSITE" id="PS51767">
    <property type="entry name" value="PEPTIDASE_A1"/>
    <property type="match status" value="1"/>
</dbReference>
<dbReference type="PRINTS" id="PR00792">
    <property type="entry name" value="PEPSIN"/>
</dbReference>
<feature type="active site" evidence="5">
    <location>
        <position position="235"/>
    </location>
</feature>